<dbReference type="Pfam" id="PF09594">
    <property type="entry name" value="GT87"/>
    <property type="match status" value="1"/>
</dbReference>
<comment type="subcellular location">
    <subcellularLocation>
        <location evidence="1">Cell membrane</location>
        <topology evidence="1">Multi-pass membrane protein</topology>
    </subcellularLocation>
</comment>
<dbReference type="AlphaFoldDB" id="A0A542Z8W3"/>
<evidence type="ECO:0000256" key="7">
    <source>
        <dbReference type="ARBA" id="ARBA00024033"/>
    </source>
</evidence>
<dbReference type="EMBL" id="VFOQ01000002">
    <property type="protein sequence ID" value="TQL56789.1"/>
    <property type="molecule type" value="Genomic_DNA"/>
</dbReference>
<comment type="caution">
    <text evidence="9">The sequence shown here is derived from an EMBL/GenBank/DDBJ whole genome shotgun (WGS) entry which is preliminary data.</text>
</comment>
<dbReference type="Proteomes" id="UP000319514">
    <property type="component" value="Unassembled WGS sequence"/>
</dbReference>
<keyword evidence="10" id="KW-1185">Reference proteome</keyword>
<dbReference type="RefSeq" id="WP_185746246.1">
    <property type="nucleotide sequence ID" value="NZ_BAAAKX010000008.1"/>
</dbReference>
<feature type="transmembrane region" description="Helical" evidence="8">
    <location>
        <begin position="125"/>
        <end position="145"/>
    </location>
</feature>
<comment type="similarity">
    <text evidence="7">Belongs to the glycosyltransferase 87 family.</text>
</comment>
<organism evidence="9 10">
    <name type="scientific">Oryzihumus leptocrescens</name>
    <dbReference type="NCBI Taxonomy" id="297536"/>
    <lineage>
        <taxon>Bacteria</taxon>
        <taxon>Bacillati</taxon>
        <taxon>Actinomycetota</taxon>
        <taxon>Actinomycetes</taxon>
        <taxon>Micrococcales</taxon>
        <taxon>Intrasporangiaceae</taxon>
        <taxon>Oryzihumus</taxon>
    </lineage>
</organism>
<name>A0A542Z8W3_9MICO</name>
<reference evidence="9 10" key="1">
    <citation type="submission" date="2019-06" db="EMBL/GenBank/DDBJ databases">
        <title>Sequencing the genomes of 1000 actinobacteria strains.</title>
        <authorList>
            <person name="Klenk H.-P."/>
        </authorList>
    </citation>
    <scope>NUCLEOTIDE SEQUENCE [LARGE SCALE GENOMIC DNA]</scope>
    <source>
        <strain evidence="9 10">DSM 18082</strain>
    </source>
</reference>
<proteinExistence type="inferred from homology"/>
<keyword evidence="2" id="KW-1003">Cell membrane</keyword>
<accession>A0A542Z8W3</accession>
<dbReference type="GO" id="GO:0005886">
    <property type="term" value="C:plasma membrane"/>
    <property type="evidence" value="ECO:0007669"/>
    <property type="project" value="UniProtKB-SubCell"/>
</dbReference>
<gene>
    <name evidence="9" type="ORF">FB474_3550</name>
</gene>
<evidence type="ECO:0000256" key="8">
    <source>
        <dbReference type="SAM" id="Phobius"/>
    </source>
</evidence>
<evidence type="ECO:0000256" key="2">
    <source>
        <dbReference type="ARBA" id="ARBA00022475"/>
    </source>
</evidence>
<keyword evidence="4 8" id="KW-0812">Transmembrane</keyword>
<evidence type="ECO:0000256" key="5">
    <source>
        <dbReference type="ARBA" id="ARBA00022989"/>
    </source>
</evidence>
<keyword evidence="3 9" id="KW-0808">Transferase</keyword>
<evidence type="ECO:0000313" key="10">
    <source>
        <dbReference type="Proteomes" id="UP000319514"/>
    </source>
</evidence>
<dbReference type="InterPro" id="IPR018584">
    <property type="entry name" value="GT87"/>
</dbReference>
<keyword evidence="5 8" id="KW-1133">Transmembrane helix</keyword>
<evidence type="ECO:0000256" key="3">
    <source>
        <dbReference type="ARBA" id="ARBA00022679"/>
    </source>
</evidence>
<sequence>MALPFAAVAALNLAGVTFSPAWRHGYDLAIYRESVQAWWATGSPYGWATERGLGFTYPPVALLAFAPWALLDQSVAWVLWVLLIAVAGTAFCRWWSRLVAPGASLATLSLGAAVLAVTDPVNDAMALGQVSPFIGAAAVAAVAAVPSRAGAWAAVGAAVKITPLADLAAFWFQPDRVRRTAYALGAALVLTLLGVLLAPAASWTYWTSALWDTRRVGRTGSASNTSLPGLFAHAGLADRPALLAGVGLTALLAVGWWALALRRRRADRLDLALAAGVLTLLATPVSWSHHGLAVCLGWATLSLRGRRLLALAGTVLWTLPVFELAGRLDGPLRLAVQSVRPLSAVLLLWLLAGARSRVGEDGAAPDPRASVAQASG</sequence>
<feature type="transmembrane region" description="Helical" evidence="8">
    <location>
        <begin position="241"/>
        <end position="259"/>
    </location>
</feature>
<protein>
    <submittedName>
        <fullName evidence="9">Alpha-1,2-mannosyltransferase</fullName>
    </submittedName>
</protein>
<evidence type="ECO:0000256" key="4">
    <source>
        <dbReference type="ARBA" id="ARBA00022692"/>
    </source>
</evidence>
<keyword evidence="9" id="KW-0328">Glycosyltransferase</keyword>
<evidence type="ECO:0000256" key="6">
    <source>
        <dbReference type="ARBA" id="ARBA00023136"/>
    </source>
</evidence>
<dbReference type="GO" id="GO:0016758">
    <property type="term" value="F:hexosyltransferase activity"/>
    <property type="evidence" value="ECO:0007669"/>
    <property type="project" value="InterPro"/>
</dbReference>
<feature type="transmembrane region" description="Helical" evidence="8">
    <location>
        <begin position="184"/>
        <end position="206"/>
    </location>
</feature>
<evidence type="ECO:0000313" key="9">
    <source>
        <dbReference type="EMBL" id="TQL56789.1"/>
    </source>
</evidence>
<evidence type="ECO:0000256" key="1">
    <source>
        <dbReference type="ARBA" id="ARBA00004651"/>
    </source>
</evidence>
<feature type="transmembrane region" description="Helical" evidence="8">
    <location>
        <begin position="102"/>
        <end position="118"/>
    </location>
</feature>
<keyword evidence="6 8" id="KW-0472">Membrane</keyword>